<name>A0A3Q9IMI5_9BACT</name>
<proteinExistence type="predicted"/>
<keyword evidence="2" id="KW-1185">Reference proteome</keyword>
<sequence>MNSENIFDIWRFLGKGTPFIVRRNGWYHLSYMVTKVKPKGYYGEAYGYRLTDGKPENGNTNEEIIECCGCGNWELIENLIENIDELKWNCLDKNNNLTFGKYKGMNAEEVKSKDEEYFKWALINIGGFNELLFARKYNVSLQDLLATKKQIKAGLNFSSDDWIKSPVKSNFDFILDQYKYACWAKQKDIKVAVKEIEEYYNQNKI</sequence>
<evidence type="ECO:0000313" key="2">
    <source>
        <dbReference type="Proteomes" id="UP000270673"/>
    </source>
</evidence>
<dbReference type="RefSeq" id="WP_106480052.1">
    <property type="nucleotide sequence ID" value="NZ_CP032819.1"/>
</dbReference>
<organism evidence="1 2">
    <name type="scientific">Butyricimonas faecalis</name>
    <dbReference type="NCBI Taxonomy" id="2093856"/>
    <lineage>
        <taxon>Bacteria</taxon>
        <taxon>Pseudomonadati</taxon>
        <taxon>Bacteroidota</taxon>
        <taxon>Bacteroidia</taxon>
        <taxon>Bacteroidales</taxon>
        <taxon>Odoribacteraceae</taxon>
        <taxon>Butyricimonas</taxon>
    </lineage>
</organism>
<accession>A0A3Q9IMI5</accession>
<protein>
    <submittedName>
        <fullName evidence="1">Uncharacterized protein</fullName>
    </submittedName>
</protein>
<reference evidence="1 2" key="1">
    <citation type="submission" date="2018-10" db="EMBL/GenBank/DDBJ databases">
        <title>Butyricimonas faecalis sp. nov., isolated from human faeces and emended description of the genus Butyricimonas.</title>
        <authorList>
            <person name="Le Roy T."/>
            <person name="Van der Smissen P."/>
            <person name="Paquot A."/>
            <person name="Delzenne N."/>
            <person name="Muccioli G."/>
            <person name="Collet J.-F."/>
            <person name="Cani P.D."/>
        </authorList>
    </citation>
    <scope>NUCLEOTIDE SEQUENCE [LARGE SCALE GENOMIC DNA]</scope>
    <source>
        <strain evidence="1 2">H184</strain>
    </source>
</reference>
<dbReference type="Proteomes" id="UP000270673">
    <property type="component" value="Chromosome"/>
</dbReference>
<dbReference type="AlphaFoldDB" id="A0A3Q9IMI5"/>
<gene>
    <name evidence="1" type="ORF">D8S85_06835</name>
</gene>
<evidence type="ECO:0000313" key="1">
    <source>
        <dbReference type="EMBL" id="AZS29305.1"/>
    </source>
</evidence>
<dbReference type="EMBL" id="CP032819">
    <property type="protein sequence ID" value="AZS29305.1"/>
    <property type="molecule type" value="Genomic_DNA"/>
</dbReference>
<dbReference type="OrthoDB" id="9777252at2"/>
<dbReference type="KEGG" id="buy:D8S85_06835"/>